<dbReference type="InterPro" id="IPR001736">
    <property type="entry name" value="PLipase_D/transphosphatidylase"/>
</dbReference>
<dbReference type="PANTHER" id="PTHR30218">
    <property type="entry name" value="POLYPHOSPHATE KINASE"/>
    <property type="match status" value="1"/>
</dbReference>
<evidence type="ECO:0000256" key="3">
    <source>
        <dbReference type="ARBA" id="ARBA00022741"/>
    </source>
</evidence>
<feature type="binding site" evidence="7">
    <location>
        <position position="561"/>
    </location>
    <ligand>
        <name>ATP</name>
        <dbReference type="ChEBI" id="CHEBI:30616"/>
    </ligand>
</feature>
<dbReference type="InterPro" id="IPR024953">
    <property type="entry name" value="PP_kinase_middle"/>
</dbReference>
<sequence length="681" mass="77563">MKNNRFFNRDLSWLSFNERVMDEAANSQVPLLERLKFLSIFSSNLDEFYRVRMPVLHALKRIGEDDNTPIDADEQSAVLQLAISTINALQEKFGSILREQLIPQFEKLGVHILYNQPFPEAVKKETTEYFLAEVLAFLQPVDLQVEAHFFPENNKLYFVVNLLNDEGKEKIVLLNIPSDELPRFSTIKADKDIYIAFLDDVIRYNIDKVFPGSAIQGCYSIKVTRDAELDLKDEYSGDISDQIEKQLKKRDFGLATRFLHQAGIPLRILQFVKHQFELKGASVTEGGVYHNLKDFSSLNINLPGISYDSWQAINPSAIKFEPSLALQVKNKDILINTPYQSYHPVLRFFNEAAINPDVTEIYTTLYRVASNSKIVNALISAAKNGKKVQVVIELKARFDEANNLQWAKKMKNAGVEIIYSITALKVHAKIALVKTKEGGRVTYSGLLATGNFNEQTARFYTDHILFTCNPNLMREMELLFIFLSKRKKPSAHDPLNFNNLLVAQFNLQTRFIELIDREIANAKQGLPSGITLKMNNLEEKVLIDKLYEASQAGVEISLIIRSICCLIPGVKGMSENITIRRIVDRNLEHGRIFIFNNNNNSDIFLGSADWMNRNIYNRIEVCFPIYDEQIKAEILAIINLQLNDNVQAVLLNGSVENVKIKAGTPAIQSQLEIYKMLRQIG</sequence>
<dbReference type="Gene3D" id="3.30.870.10">
    <property type="entry name" value="Endonuclease Chain A"/>
    <property type="match status" value="2"/>
</dbReference>
<dbReference type="Pfam" id="PF17941">
    <property type="entry name" value="PP_kinase_C_1"/>
    <property type="match status" value="1"/>
</dbReference>
<evidence type="ECO:0000256" key="5">
    <source>
        <dbReference type="ARBA" id="ARBA00022840"/>
    </source>
</evidence>
<evidence type="ECO:0000256" key="8">
    <source>
        <dbReference type="RuleBase" id="RU003800"/>
    </source>
</evidence>
<dbReference type="InterPro" id="IPR025200">
    <property type="entry name" value="PPK_C_dom2"/>
</dbReference>
<dbReference type="SUPFAM" id="SSF56024">
    <property type="entry name" value="Phospholipase D/nuclease"/>
    <property type="match status" value="2"/>
</dbReference>
<accession>A0A1H1SCY5</accession>
<keyword evidence="7" id="KW-0479">Metal-binding</keyword>
<evidence type="ECO:0000256" key="4">
    <source>
        <dbReference type="ARBA" id="ARBA00022777"/>
    </source>
</evidence>
<comment type="function">
    <text evidence="7 8">Catalyzes the reversible transfer of the terminal phosphate of ATP to form a long-chain polyphosphate (polyP).</text>
</comment>
<dbReference type="Pfam" id="PF13090">
    <property type="entry name" value="PP_kinase_C"/>
    <property type="match status" value="1"/>
</dbReference>
<feature type="binding site" evidence="7">
    <location>
        <position position="460"/>
    </location>
    <ligand>
        <name>ATP</name>
        <dbReference type="ChEBI" id="CHEBI:30616"/>
    </ligand>
</feature>
<dbReference type="GO" id="GO:0009358">
    <property type="term" value="C:polyphosphate kinase complex"/>
    <property type="evidence" value="ECO:0007669"/>
    <property type="project" value="InterPro"/>
</dbReference>
<dbReference type="AlphaFoldDB" id="A0A1H1SCY5"/>
<evidence type="ECO:0000256" key="7">
    <source>
        <dbReference type="HAMAP-Rule" id="MF_00347"/>
    </source>
</evidence>
<gene>
    <name evidence="7" type="primary">ppk</name>
    <name evidence="10" type="ORF">SAMN05216490_1188</name>
</gene>
<dbReference type="PROSITE" id="PS50035">
    <property type="entry name" value="PLD"/>
    <property type="match status" value="1"/>
</dbReference>
<evidence type="ECO:0000259" key="9">
    <source>
        <dbReference type="PROSITE" id="PS50035"/>
    </source>
</evidence>
<feature type="binding site" evidence="7">
    <location>
        <position position="397"/>
    </location>
    <ligand>
        <name>Mg(2+)</name>
        <dbReference type="ChEBI" id="CHEBI:18420"/>
    </ligand>
</feature>
<dbReference type="SUPFAM" id="SSF143724">
    <property type="entry name" value="PHP14-like"/>
    <property type="match status" value="1"/>
</dbReference>
<proteinExistence type="inferred from homology"/>
<feature type="domain" description="PLD phosphodiesterase" evidence="9">
    <location>
        <begin position="584"/>
        <end position="614"/>
    </location>
</feature>
<organism evidence="10 11">
    <name type="scientific">Mucilaginibacter mallensis</name>
    <dbReference type="NCBI Taxonomy" id="652787"/>
    <lineage>
        <taxon>Bacteria</taxon>
        <taxon>Pseudomonadati</taxon>
        <taxon>Bacteroidota</taxon>
        <taxon>Sphingobacteriia</taxon>
        <taxon>Sphingobacteriales</taxon>
        <taxon>Sphingobacteriaceae</taxon>
        <taxon>Mucilaginibacter</taxon>
    </lineage>
</organism>
<dbReference type="HAMAP" id="MF_00347">
    <property type="entry name" value="Polyphosphate_kinase"/>
    <property type="match status" value="1"/>
</dbReference>
<dbReference type="PANTHER" id="PTHR30218:SF0">
    <property type="entry name" value="POLYPHOSPHATE KINASE"/>
    <property type="match status" value="1"/>
</dbReference>
<dbReference type="GO" id="GO:0046872">
    <property type="term" value="F:metal ion binding"/>
    <property type="evidence" value="ECO:0007669"/>
    <property type="project" value="UniProtKB-KW"/>
</dbReference>
<evidence type="ECO:0000256" key="2">
    <source>
        <dbReference type="ARBA" id="ARBA00022679"/>
    </source>
</evidence>
<dbReference type="GO" id="GO:0008976">
    <property type="term" value="F:polyphosphate kinase activity"/>
    <property type="evidence" value="ECO:0007669"/>
    <property type="project" value="UniProtKB-UniRule"/>
</dbReference>
<dbReference type="NCBIfam" id="TIGR03705">
    <property type="entry name" value="poly_P_kin"/>
    <property type="match status" value="1"/>
</dbReference>
<keyword evidence="5 7" id="KW-0067">ATP-binding</keyword>
<comment type="catalytic activity">
    <reaction evidence="7 8">
        <text>[phosphate](n) + ATP = [phosphate](n+1) + ADP</text>
        <dbReference type="Rhea" id="RHEA:19573"/>
        <dbReference type="Rhea" id="RHEA-COMP:9859"/>
        <dbReference type="Rhea" id="RHEA-COMP:14280"/>
        <dbReference type="ChEBI" id="CHEBI:16838"/>
        <dbReference type="ChEBI" id="CHEBI:30616"/>
        <dbReference type="ChEBI" id="CHEBI:456216"/>
        <dbReference type="EC" id="2.7.4.1"/>
    </reaction>
</comment>
<keyword evidence="3 7" id="KW-0547">Nucleotide-binding</keyword>
<dbReference type="RefSeq" id="WP_091370268.1">
    <property type="nucleotide sequence ID" value="NZ_LT629740.1"/>
</dbReference>
<dbReference type="InterPro" id="IPR041108">
    <property type="entry name" value="PP_kinase_C_1"/>
</dbReference>
<feature type="binding site" evidence="7">
    <location>
        <position position="44"/>
    </location>
    <ligand>
        <name>ATP</name>
        <dbReference type="ChEBI" id="CHEBI:30616"/>
    </ligand>
</feature>
<dbReference type="GO" id="GO:0005524">
    <property type="term" value="F:ATP binding"/>
    <property type="evidence" value="ECO:0007669"/>
    <property type="project" value="UniProtKB-KW"/>
</dbReference>
<evidence type="ECO:0000313" key="10">
    <source>
        <dbReference type="EMBL" id="SDS45781.1"/>
    </source>
</evidence>
<keyword evidence="1 7" id="KW-0597">Phosphoprotein</keyword>
<dbReference type="Proteomes" id="UP000199679">
    <property type="component" value="Chromosome I"/>
</dbReference>
<keyword evidence="6 7" id="KW-0460">Magnesium</keyword>
<dbReference type="Gene3D" id="1.20.58.310">
    <property type="entry name" value="Polyphosphate kinase N-terminal domain"/>
    <property type="match status" value="1"/>
</dbReference>
<dbReference type="STRING" id="652787.SAMN05216490_1188"/>
<keyword evidence="11" id="KW-1185">Reference proteome</keyword>
<comment type="PTM">
    <text evidence="7 8">An intermediate of this reaction is the autophosphorylated ppk in which a phosphate is covalently linked to a histidine residue through a N-P bond.</text>
</comment>
<dbReference type="NCBIfam" id="NF003917">
    <property type="entry name" value="PRK05443.1-1"/>
    <property type="match status" value="1"/>
</dbReference>
<dbReference type="InterPro" id="IPR036830">
    <property type="entry name" value="PP_kinase_middle_dom_sf"/>
</dbReference>
<dbReference type="EMBL" id="LT629740">
    <property type="protein sequence ID" value="SDS45781.1"/>
    <property type="molecule type" value="Genomic_DNA"/>
</dbReference>
<dbReference type="EC" id="2.7.4.1" evidence="7 8"/>
<dbReference type="GO" id="GO:0006799">
    <property type="term" value="P:polyphosphate biosynthetic process"/>
    <property type="evidence" value="ECO:0007669"/>
    <property type="project" value="UniProtKB-UniRule"/>
</dbReference>
<dbReference type="PIRSF" id="PIRSF015589">
    <property type="entry name" value="PP_kinase"/>
    <property type="match status" value="1"/>
</dbReference>
<dbReference type="Gene3D" id="3.30.1840.10">
    <property type="entry name" value="Polyphosphate kinase middle domain"/>
    <property type="match status" value="1"/>
</dbReference>
<comment type="cofactor">
    <cofactor evidence="7">
        <name>Mg(2+)</name>
        <dbReference type="ChEBI" id="CHEBI:18420"/>
    </cofactor>
</comment>
<dbReference type="Pfam" id="PF02503">
    <property type="entry name" value="PP_kinase"/>
    <property type="match status" value="1"/>
</dbReference>
<dbReference type="Pfam" id="PF13089">
    <property type="entry name" value="PP_kinase_N"/>
    <property type="match status" value="1"/>
</dbReference>
<evidence type="ECO:0000313" key="11">
    <source>
        <dbReference type="Proteomes" id="UP000199679"/>
    </source>
</evidence>
<name>A0A1H1SCY5_MUCMA</name>
<feature type="binding site" evidence="7">
    <location>
        <position position="589"/>
    </location>
    <ligand>
        <name>ATP</name>
        <dbReference type="ChEBI" id="CHEBI:30616"/>
    </ligand>
</feature>
<dbReference type="InterPro" id="IPR025198">
    <property type="entry name" value="PPK_N_dom"/>
</dbReference>
<dbReference type="SUPFAM" id="SSF140356">
    <property type="entry name" value="PPK N-terminal domain-like"/>
    <property type="match status" value="1"/>
</dbReference>
<protein>
    <recommendedName>
        <fullName evidence="7 8">Polyphosphate kinase</fullName>
        <ecNumber evidence="7 8">2.7.4.1</ecNumber>
    </recommendedName>
    <alternativeName>
        <fullName evidence="7">ATP-polyphosphate phosphotransferase</fullName>
    </alternativeName>
    <alternativeName>
        <fullName evidence="7">Polyphosphoric acid kinase</fullName>
    </alternativeName>
</protein>
<feature type="active site" description="Phosphohistidine intermediate" evidence="7">
    <location>
        <position position="427"/>
    </location>
</feature>
<dbReference type="OrthoDB" id="9761456at2"/>
<feature type="binding site" evidence="7">
    <location>
        <position position="367"/>
    </location>
    <ligand>
        <name>Mg(2+)</name>
        <dbReference type="ChEBI" id="CHEBI:18420"/>
    </ligand>
</feature>
<reference evidence="10 11" key="1">
    <citation type="submission" date="2016-10" db="EMBL/GenBank/DDBJ databases">
        <authorList>
            <person name="de Groot N.N."/>
        </authorList>
    </citation>
    <scope>NUCLEOTIDE SEQUENCE [LARGE SCALE GENOMIC DNA]</scope>
    <source>
        <strain evidence="10 11">MP1X4</strain>
    </source>
</reference>
<evidence type="ECO:0000256" key="6">
    <source>
        <dbReference type="ARBA" id="ARBA00022842"/>
    </source>
</evidence>
<dbReference type="InterPro" id="IPR003414">
    <property type="entry name" value="PP_kinase"/>
</dbReference>
<keyword evidence="4 7" id="KW-0418">Kinase</keyword>
<keyword evidence="2 7" id="KW-0808">Transferase</keyword>
<evidence type="ECO:0000256" key="1">
    <source>
        <dbReference type="ARBA" id="ARBA00022553"/>
    </source>
</evidence>
<comment type="similarity">
    <text evidence="7 8">Belongs to the polyphosphate kinase 1 (PPK1) family.</text>
</comment>
<dbReference type="InterPro" id="IPR036832">
    <property type="entry name" value="PPK_N_dom_sf"/>
</dbReference>